<evidence type="ECO:0000313" key="1">
    <source>
        <dbReference type="EMBL" id="GBN98332.1"/>
    </source>
</evidence>
<dbReference type="Proteomes" id="UP000499080">
    <property type="component" value="Unassembled WGS sequence"/>
</dbReference>
<dbReference type="AlphaFoldDB" id="A0A4Y2TCL4"/>
<keyword evidence="2" id="KW-1185">Reference proteome</keyword>
<sequence length="94" mass="10717">MDVELWCGARPRYRLSIRFRIHEMDVEDSGVVPMTADPPTLSIQFKPRMDVEDSGVVPYDSRPPIFSSIHNHEMDVENSGVVLTTSVHRLIHTV</sequence>
<proteinExistence type="predicted"/>
<gene>
    <name evidence="1" type="ORF">AVEN_231223_1</name>
</gene>
<protein>
    <submittedName>
        <fullName evidence="1">Uncharacterized protein</fullName>
    </submittedName>
</protein>
<reference evidence="1 2" key="1">
    <citation type="journal article" date="2019" name="Sci. Rep.">
        <title>Orb-weaving spider Araneus ventricosus genome elucidates the spidroin gene catalogue.</title>
        <authorList>
            <person name="Kono N."/>
            <person name="Nakamura H."/>
            <person name="Ohtoshi R."/>
            <person name="Moran D.A.P."/>
            <person name="Shinohara A."/>
            <person name="Yoshida Y."/>
            <person name="Fujiwara M."/>
            <person name="Mori M."/>
            <person name="Tomita M."/>
            <person name="Arakawa K."/>
        </authorList>
    </citation>
    <scope>NUCLEOTIDE SEQUENCE [LARGE SCALE GENOMIC DNA]</scope>
</reference>
<dbReference type="EMBL" id="BGPR01027652">
    <property type="protein sequence ID" value="GBN98332.1"/>
    <property type="molecule type" value="Genomic_DNA"/>
</dbReference>
<organism evidence="1 2">
    <name type="scientific">Araneus ventricosus</name>
    <name type="common">Orbweaver spider</name>
    <name type="synonym">Epeira ventricosa</name>
    <dbReference type="NCBI Taxonomy" id="182803"/>
    <lineage>
        <taxon>Eukaryota</taxon>
        <taxon>Metazoa</taxon>
        <taxon>Ecdysozoa</taxon>
        <taxon>Arthropoda</taxon>
        <taxon>Chelicerata</taxon>
        <taxon>Arachnida</taxon>
        <taxon>Araneae</taxon>
        <taxon>Araneomorphae</taxon>
        <taxon>Entelegynae</taxon>
        <taxon>Araneoidea</taxon>
        <taxon>Araneidae</taxon>
        <taxon>Araneus</taxon>
    </lineage>
</organism>
<comment type="caution">
    <text evidence="1">The sequence shown here is derived from an EMBL/GenBank/DDBJ whole genome shotgun (WGS) entry which is preliminary data.</text>
</comment>
<name>A0A4Y2TCL4_ARAVE</name>
<accession>A0A4Y2TCL4</accession>
<evidence type="ECO:0000313" key="2">
    <source>
        <dbReference type="Proteomes" id="UP000499080"/>
    </source>
</evidence>